<comment type="caution">
    <text evidence="1">The sequence shown here is derived from an EMBL/GenBank/DDBJ whole genome shotgun (WGS) entry which is preliminary data.</text>
</comment>
<evidence type="ECO:0000313" key="2">
    <source>
        <dbReference type="Proteomes" id="UP000297861"/>
    </source>
</evidence>
<dbReference type="EMBL" id="SOML01000002">
    <property type="protein sequence ID" value="TFD97834.1"/>
    <property type="molecule type" value="Genomic_DNA"/>
</dbReference>
<reference evidence="1 2" key="1">
    <citation type="submission" date="2019-03" db="EMBL/GenBank/DDBJ databases">
        <title>San Antonio Military Medical Center submission to MRSN (WRAIR), pending publication.</title>
        <authorList>
            <person name="Blyth D.M."/>
            <person name="Mccarthy S.L."/>
            <person name="Schall S.E."/>
            <person name="Stam J.A."/>
            <person name="Ong A.C."/>
            <person name="Mcgann P.T."/>
        </authorList>
    </citation>
    <scope>NUCLEOTIDE SEQUENCE [LARGE SCALE GENOMIC DNA]</scope>
    <source>
        <strain evidence="1 2">MRSN571793</strain>
    </source>
</reference>
<dbReference type="CDD" id="cd07177">
    <property type="entry name" value="terB_like"/>
    <property type="match status" value="1"/>
</dbReference>
<name>A0A4Y8L6R3_9BACT</name>
<dbReference type="RefSeq" id="WP_134435607.1">
    <property type="nucleotide sequence ID" value="NZ_SOML01000002.1"/>
</dbReference>
<dbReference type="InterPro" id="IPR029024">
    <property type="entry name" value="TerB-like"/>
</dbReference>
<dbReference type="Gene3D" id="1.10.3680.10">
    <property type="entry name" value="TerB-like"/>
    <property type="match status" value="1"/>
</dbReference>
<protein>
    <submittedName>
        <fullName evidence="1">Uncharacterized protein</fullName>
    </submittedName>
</protein>
<accession>A0A4Y8L6R3</accession>
<dbReference type="Proteomes" id="UP000297861">
    <property type="component" value="Unassembled WGS sequence"/>
</dbReference>
<dbReference type="AlphaFoldDB" id="A0A4Y8L6R3"/>
<dbReference type="OrthoDB" id="1100833at2"/>
<evidence type="ECO:0000313" key="1">
    <source>
        <dbReference type="EMBL" id="TFD97834.1"/>
    </source>
</evidence>
<gene>
    <name evidence="1" type="ORF">E2605_04250</name>
</gene>
<keyword evidence="2" id="KW-1185">Reference proteome</keyword>
<organism evidence="1 2">
    <name type="scientific">Dysgonomonas capnocytophagoides</name>
    <dbReference type="NCBI Taxonomy" id="45254"/>
    <lineage>
        <taxon>Bacteria</taxon>
        <taxon>Pseudomonadati</taxon>
        <taxon>Bacteroidota</taxon>
        <taxon>Bacteroidia</taxon>
        <taxon>Bacteroidales</taxon>
        <taxon>Dysgonomonadaceae</taxon>
        <taxon>Dysgonomonas</taxon>
    </lineage>
</organism>
<proteinExistence type="predicted"/>
<dbReference type="SUPFAM" id="SSF158682">
    <property type="entry name" value="TerB-like"/>
    <property type="match status" value="1"/>
</dbReference>
<sequence>MYSEQLEQLIEIALADGELTDKEKQVLFRRAEKEGIDLDEFEMVLNSRISKQSRTQQAVPERSASDKQGNIKKCPACGAIAESYTTRCRDCDYNFSNIESNASIQKLFQMLNDAENERQAGDTSVSKAIGGLFAKSFGLGNDADRINNKKKEIIRNFPIPTTKEDILEFLSLALPNAKKAGNFFTSGAFNSPANERNKVHNEFVVVWKTKCEQIIMKARFSMKEDKQTLNEINQYASELGIK</sequence>